<organism evidence="2 3">
    <name type="scientific">Paenibacillus antibioticophila</name>
    <dbReference type="NCBI Taxonomy" id="1274374"/>
    <lineage>
        <taxon>Bacteria</taxon>
        <taxon>Bacillati</taxon>
        <taxon>Bacillota</taxon>
        <taxon>Bacilli</taxon>
        <taxon>Bacillales</taxon>
        <taxon>Paenibacillaceae</taxon>
        <taxon>Paenibacillus</taxon>
    </lineage>
</organism>
<evidence type="ECO:0000313" key="3">
    <source>
        <dbReference type="Proteomes" id="UP000681162"/>
    </source>
</evidence>
<proteinExistence type="predicted"/>
<gene>
    <name evidence="2" type="ORF">J41TS12_24070</name>
</gene>
<keyword evidence="3" id="KW-1185">Reference proteome</keyword>
<reference evidence="2 3" key="1">
    <citation type="submission" date="2021-03" db="EMBL/GenBank/DDBJ databases">
        <title>Antimicrobial resistance genes in bacteria isolated from Japanese honey, and their potential for conferring macrolide and lincosamide resistance in the American foulbrood pathogen Paenibacillus larvae.</title>
        <authorList>
            <person name="Okamoto M."/>
            <person name="Kumagai M."/>
            <person name="Kanamori H."/>
            <person name="Takamatsu D."/>
        </authorList>
    </citation>
    <scope>NUCLEOTIDE SEQUENCE [LARGE SCALE GENOMIC DNA]</scope>
    <source>
        <strain evidence="2 3">J41TS12</strain>
    </source>
</reference>
<feature type="domain" description="DUF4062" evidence="1">
    <location>
        <begin position="5"/>
        <end position="91"/>
    </location>
</feature>
<protein>
    <recommendedName>
        <fullName evidence="1">DUF4062 domain-containing protein</fullName>
    </recommendedName>
</protein>
<dbReference type="Proteomes" id="UP000681162">
    <property type="component" value="Unassembled WGS sequence"/>
</dbReference>
<comment type="caution">
    <text evidence="2">The sequence shown here is derived from an EMBL/GenBank/DDBJ whole genome shotgun (WGS) entry which is preliminary data.</text>
</comment>
<dbReference type="AlphaFoldDB" id="A0A919XSE5"/>
<dbReference type="InterPro" id="IPR025139">
    <property type="entry name" value="DUF4062"/>
</dbReference>
<name>A0A919XSE5_9BACL</name>
<accession>A0A919XSE5</accession>
<dbReference type="Pfam" id="PF13271">
    <property type="entry name" value="DUF4062"/>
    <property type="match status" value="1"/>
</dbReference>
<dbReference type="RefSeq" id="WP_212939797.1">
    <property type="nucleotide sequence ID" value="NZ_BORR01000007.1"/>
</dbReference>
<evidence type="ECO:0000259" key="1">
    <source>
        <dbReference type="Pfam" id="PF13271"/>
    </source>
</evidence>
<sequence>MPKTKIFISSVNEDGLKPLRQKVYHQLKQLGHEPLMWEENLGPWLGHVDPVHRCLEAVEESDIYLLFIGSQAGTYYGNAMRTVTHMEFIKACEQGKLILVFADIEVKRCYFGTVKPILEQCIEKYVASESRFPPPTQLIEQLQADSRIPSGIDPYVWYFYYDMTQRKVYIDDLTLGVPIDWELYFSDLLRRGSLLLPLEDYIEQTSMRLEQYDDAFELITSLLPSMQITGLEQPEGALEKIRRMLKGGDIEQVYGQYMTECIGYYRDCCAATLYTLREDKLYLDAAAGNAVPVPEFRLDDQSSYMALTAQMGNPAEQIYYKEAKAMFYHCIFSGSKVLTLHYPADPDWNARKFIHYKESVNRAILSKNPLIIEWIKLFLGGLKR</sequence>
<dbReference type="EMBL" id="BORR01000007">
    <property type="protein sequence ID" value="GIO37546.1"/>
    <property type="molecule type" value="Genomic_DNA"/>
</dbReference>
<evidence type="ECO:0000313" key="2">
    <source>
        <dbReference type="EMBL" id="GIO37546.1"/>
    </source>
</evidence>